<dbReference type="EMBL" id="MFAY01000055">
    <property type="protein sequence ID" value="OGD87695.1"/>
    <property type="molecule type" value="Genomic_DNA"/>
</dbReference>
<evidence type="ECO:0000313" key="2">
    <source>
        <dbReference type="Proteomes" id="UP000178577"/>
    </source>
</evidence>
<evidence type="ECO:0000313" key="1">
    <source>
        <dbReference type="EMBL" id="OGD87695.1"/>
    </source>
</evidence>
<dbReference type="InterPro" id="IPR007460">
    <property type="entry name" value="BrnT_toxin"/>
</dbReference>
<protein>
    <recommendedName>
        <fullName evidence="3">Toxin</fullName>
    </recommendedName>
</protein>
<reference evidence="1 2" key="1">
    <citation type="journal article" date="2016" name="Nat. Commun.">
        <title>Thousands of microbial genomes shed light on interconnected biogeochemical processes in an aquifer system.</title>
        <authorList>
            <person name="Anantharaman K."/>
            <person name="Brown C.T."/>
            <person name="Hug L.A."/>
            <person name="Sharon I."/>
            <person name="Castelle C.J."/>
            <person name="Probst A.J."/>
            <person name="Thomas B.C."/>
            <person name="Singh A."/>
            <person name="Wilkins M.J."/>
            <person name="Karaoz U."/>
            <person name="Brodie E.L."/>
            <person name="Williams K.H."/>
            <person name="Hubbard S.S."/>
            <person name="Banfield J.F."/>
        </authorList>
    </citation>
    <scope>NUCLEOTIDE SEQUENCE [LARGE SCALE GENOMIC DNA]</scope>
</reference>
<dbReference type="InterPro" id="IPR038573">
    <property type="entry name" value="BrnT_sf"/>
</dbReference>
<gene>
    <name evidence="1" type="ORF">A2693_03900</name>
</gene>
<comment type="caution">
    <text evidence="1">The sequence shown here is derived from an EMBL/GenBank/DDBJ whole genome shotgun (WGS) entry which is preliminary data.</text>
</comment>
<dbReference type="Proteomes" id="UP000178577">
    <property type="component" value="Unassembled WGS sequence"/>
</dbReference>
<accession>A0A1F5G797</accession>
<sequence>MRLLPYLILFDWDKGNINKNIAGHKIKNEEAEEVFINQPIILLKDKKHSQSESRLMILGKTDKKRRLSVIFTQRGKKVRIISARPMSRRERRLYEQKTKKHSSL</sequence>
<organism evidence="1 2">
    <name type="scientific">Candidatus Curtissbacteria bacterium RIFCSPHIGHO2_01_FULL_40_12</name>
    <dbReference type="NCBI Taxonomy" id="1797710"/>
    <lineage>
        <taxon>Bacteria</taxon>
        <taxon>Candidatus Curtissiibacteriota</taxon>
    </lineage>
</organism>
<dbReference type="Pfam" id="PF04365">
    <property type="entry name" value="BrnT_toxin"/>
    <property type="match status" value="1"/>
</dbReference>
<dbReference type="AlphaFoldDB" id="A0A1F5G797"/>
<evidence type="ECO:0008006" key="3">
    <source>
        <dbReference type="Google" id="ProtNLM"/>
    </source>
</evidence>
<name>A0A1F5G797_9BACT</name>
<proteinExistence type="predicted"/>
<dbReference type="Gene3D" id="3.10.450.530">
    <property type="entry name" value="Ribonuclease toxin, BrnT, of type II toxin-antitoxin system"/>
    <property type="match status" value="1"/>
</dbReference>